<dbReference type="RefSeq" id="WP_165136166.1">
    <property type="nucleotide sequence ID" value="NZ_CP049253.1"/>
</dbReference>
<evidence type="ECO:0000313" key="2">
    <source>
        <dbReference type="EMBL" id="MBP2436521.1"/>
    </source>
</evidence>
<keyword evidence="1" id="KW-1133">Transmembrane helix</keyword>
<feature type="transmembrane region" description="Helical" evidence="1">
    <location>
        <begin position="7"/>
        <end position="26"/>
    </location>
</feature>
<dbReference type="Proteomes" id="UP001519362">
    <property type="component" value="Unassembled WGS sequence"/>
</dbReference>
<dbReference type="EMBL" id="JAGIOL010000001">
    <property type="protein sequence ID" value="MBP2436521.1"/>
    <property type="molecule type" value="Genomic_DNA"/>
</dbReference>
<comment type="caution">
    <text evidence="2">The sequence shown here is derived from an EMBL/GenBank/DDBJ whole genome shotgun (WGS) entry which is preliminary data.</text>
</comment>
<evidence type="ECO:0000313" key="3">
    <source>
        <dbReference type="Proteomes" id="UP001519362"/>
    </source>
</evidence>
<accession>A0ABS4ZGW4</accession>
<keyword evidence="1" id="KW-0812">Transmembrane</keyword>
<organism evidence="2 3">
    <name type="scientific">Microbacterium amylolyticum</name>
    <dbReference type="NCBI Taxonomy" id="936337"/>
    <lineage>
        <taxon>Bacteria</taxon>
        <taxon>Bacillati</taxon>
        <taxon>Actinomycetota</taxon>
        <taxon>Actinomycetes</taxon>
        <taxon>Micrococcales</taxon>
        <taxon>Microbacteriaceae</taxon>
        <taxon>Microbacterium</taxon>
    </lineage>
</organism>
<keyword evidence="3" id="KW-1185">Reference proteome</keyword>
<keyword evidence="1" id="KW-0472">Membrane</keyword>
<reference evidence="2 3" key="1">
    <citation type="submission" date="2021-03" db="EMBL/GenBank/DDBJ databases">
        <title>Sequencing the genomes of 1000 actinobacteria strains.</title>
        <authorList>
            <person name="Klenk H.-P."/>
        </authorList>
    </citation>
    <scope>NUCLEOTIDE SEQUENCE [LARGE SCALE GENOMIC DNA]</scope>
    <source>
        <strain evidence="2 3">DSM 24221</strain>
    </source>
</reference>
<gene>
    <name evidence="2" type="ORF">JOF34_001107</name>
</gene>
<sequence>MALGGRSTVATVVGTLVVVAVVSLLVWAGGPFWPVVGEYVSGLFVGFFDWLRSDT</sequence>
<protein>
    <submittedName>
        <fullName evidence="2">Uncharacterized protein</fullName>
    </submittedName>
</protein>
<name>A0ABS4ZGW4_9MICO</name>
<evidence type="ECO:0000256" key="1">
    <source>
        <dbReference type="SAM" id="Phobius"/>
    </source>
</evidence>
<proteinExistence type="predicted"/>